<dbReference type="OMA" id="DTEKWND"/>
<dbReference type="GO" id="GO:0016616">
    <property type="term" value="F:oxidoreductase activity, acting on the CH-OH group of donors, NAD or NADP as acceptor"/>
    <property type="evidence" value="ECO:0007669"/>
    <property type="project" value="TreeGrafter"/>
</dbReference>
<dbReference type="InterPro" id="IPR050425">
    <property type="entry name" value="NAD(P)_dehydrat-like"/>
</dbReference>
<dbReference type="OrthoDB" id="2735536at2759"/>
<evidence type="ECO:0000313" key="5">
    <source>
        <dbReference type="Proteomes" id="UP000054383"/>
    </source>
</evidence>
<dbReference type="Proteomes" id="UP000054383">
    <property type="component" value="Unassembled WGS sequence"/>
</dbReference>
<reference evidence="4 5" key="1">
    <citation type="submission" date="2015-04" db="EMBL/GenBank/DDBJ databases">
        <authorList>
            <person name="Syromyatnikov M.Y."/>
            <person name="Popov V.N."/>
        </authorList>
    </citation>
    <scope>NUCLEOTIDE SEQUENCE [LARGE SCALE GENOMIC DNA]</scope>
    <source>
        <strain evidence="4">WF-38-12</strain>
    </source>
</reference>
<evidence type="ECO:0000256" key="1">
    <source>
        <dbReference type="ARBA" id="ARBA00023002"/>
    </source>
</evidence>
<evidence type="ECO:0000313" key="4">
    <source>
        <dbReference type="EMBL" id="CRG91954.1"/>
    </source>
</evidence>
<organism evidence="4 5">
    <name type="scientific">Talaromyces islandicus</name>
    <name type="common">Penicillium islandicum</name>
    <dbReference type="NCBI Taxonomy" id="28573"/>
    <lineage>
        <taxon>Eukaryota</taxon>
        <taxon>Fungi</taxon>
        <taxon>Dikarya</taxon>
        <taxon>Ascomycota</taxon>
        <taxon>Pezizomycotina</taxon>
        <taxon>Eurotiomycetes</taxon>
        <taxon>Eurotiomycetidae</taxon>
        <taxon>Eurotiales</taxon>
        <taxon>Trichocomaceae</taxon>
        <taxon>Talaromyces</taxon>
        <taxon>Talaromyces sect. Islandici</taxon>
    </lineage>
</organism>
<dbReference type="STRING" id="28573.A0A0U1M8I7"/>
<name>A0A0U1M8I7_TALIS</name>
<dbReference type="SUPFAM" id="SSF51735">
    <property type="entry name" value="NAD(P)-binding Rossmann-fold domains"/>
    <property type="match status" value="1"/>
</dbReference>
<dbReference type="Gene3D" id="3.40.50.720">
    <property type="entry name" value="NAD(P)-binding Rossmann-like Domain"/>
    <property type="match status" value="1"/>
</dbReference>
<dbReference type="InterPro" id="IPR001509">
    <property type="entry name" value="Epimerase_deHydtase"/>
</dbReference>
<dbReference type="Pfam" id="PF01370">
    <property type="entry name" value="Epimerase"/>
    <property type="match status" value="1"/>
</dbReference>
<dbReference type="EMBL" id="CVMT01000011">
    <property type="protein sequence ID" value="CRG91954.1"/>
    <property type="molecule type" value="Genomic_DNA"/>
</dbReference>
<evidence type="ECO:0000256" key="2">
    <source>
        <dbReference type="ARBA" id="ARBA00023445"/>
    </source>
</evidence>
<comment type="similarity">
    <text evidence="2">Belongs to the NAD(P)-dependent epimerase/dehydratase family. Dihydroflavonol-4-reductase subfamily.</text>
</comment>
<sequence length="344" mass="37747">MSSQRLIAPGATILVTGANGYIASHVVDTLLSDGYKVRGTVRAEKPWLDEHFTSQYGKGSYESVVVPTLEDETVLDKAFEGIEGVVHLASVLSWSPDPQAVITPTIAMMLSVLKAASRSNLVKRVVATSSVLATYARCYDRPIDGDFEVDGNSWNESAVKVAWDTAISDPSVKSPNVYAASKVESEKAAWKWVAENQPTFTFNTVLPNLNVGKILCPEYQGGSMAVTRLLLSGNDIMTKIVPAAQWWVSVEDDARLHVIALLDPDVTSERIFACAEPFTWTQIYRIFKGLRPENDKIPNPPENEGPTLLRVKPSGRAEQLLKKFYGQTGWQSLKDSLSDGIDDI</sequence>
<dbReference type="AlphaFoldDB" id="A0A0U1M8I7"/>
<gene>
    <name evidence="4" type="ORF">PISL3812_09008</name>
</gene>
<proteinExistence type="inferred from homology"/>
<keyword evidence="5" id="KW-1185">Reference proteome</keyword>
<evidence type="ECO:0000259" key="3">
    <source>
        <dbReference type="Pfam" id="PF01370"/>
    </source>
</evidence>
<dbReference type="PANTHER" id="PTHR10366">
    <property type="entry name" value="NAD DEPENDENT EPIMERASE/DEHYDRATASE"/>
    <property type="match status" value="1"/>
</dbReference>
<protein>
    <submittedName>
        <fullName evidence="4">Aldehyde reductase 2</fullName>
    </submittedName>
</protein>
<dbReference type="PANTHER" id="PTHR10366:SF562">
    <property type="entry name" value="ALDEHYDE REDUCTASE II (AFU_ORTHOLOGUE AFUA_1G11360)"/>
    <property type="match status" value="1"/>
</dbReference>
<keyword evidence="1" id="KW-0560">Oxidoreductase</keyword>
<feature type="domain" description="NAD-dependent epimerase/dehydratase" evidence="3">
    <location>
        <begin position="13"/>
        <end position="214"/>
    </location>
</feature>
<dbReference type="InterPro" id="IPR036291">
    <property type="entry name" value="NAD(P)-bd_dom_sf"/>
</dbReference>
<accession>A0A0U1M8I7</accession>